<name>A0AAF0TZZ7_SOLVR</name>
<evidence type="ECO:0000256" key="1">
    <source>
        <dbReference type="SAM" id="Phobius"/>
    </source>
</evidence>
<dbReference type="AlphaFoldDB" id="A0AAF0TZZ7"/>
<keyword evidence="3" id="KW-1185">Reference proteome</keyword>
<dbReference type="PANTHER" id="PTHR47673">
    <property type="entry name" value="ARM REPEAT SUPERFAMILY PROTEIN"/>
    <property type="match status" value="1"/>
</dbReference>
<evidence type="ECO:0000313" key="2">
    <source>
        <dbReference type="EMBL" id="WMV33638.1"/>
    </source>
</evidence>
<gene>
    <name evidence="2" type="ORF">MTR67_027023</name>
</gene>
<reference evidence="2" key="1">
    <citation type="submission" date="2023-08" db="EMBL/GenBank/DDBJ databases">
        <title>A de novo genome assembly of Solanum verrucosum Schlechtendal, a Mexican diploid species geographically isolated from the other diploid A-genome species in potato relatives.</title>
        <authorList>
            <person name="Hosaka K."/>
        </authorList>
    </citation>
    <scope>NUCLEOTIDE SEQUENCE</scope>
    <source>
        <tissue evidence="2">Young leaves</tissue>
    </source>
</reference>
<feature type="transmembrane region" description="Helical" evidence="1">
    <location>
        <begin position="83"/>
        <end position="101"/>
    </location>
</feature>
<keyword evidence="1" id="KW-0472">Membrane</keyword>
<dbReference type="SUPFAM" id="SSF48371">
    <property type="entry name" value="ARM repeat"/>
    <property type="match status" value="1"/>
</dbReference>
<dbReference type="Gene3D" id="1.25.10.10">
    <property type="entry name" value="Leucine-rich Repeat Variant"/>
    <property type="match status" value="1"/>
</dbReference>
<sequence length="267" mass="29536">MKNKMSTKAARLSPVRSFKSKTHLTFHIPQLMTIITSHFSSTMIYFCNDVNGGERLSIYNPDVFLLPALGESIEQEAQRKVGWLLKLIFAGTATVIAYQIFHSHFYGDNLTQQSISLLQVNNPLFKRMGASRLARFAIDDEKRMKIVEIGGAQQLLNMVESARDDRTRKESLKALFAISKSGSSKFGTSSSSVWRSEYGGKHSLQCQMLLNLAEALVICDCMWASMDVVSSAHSYTADEAAEVLHQAGAISILNSTLESAEDAEVGK</sequence>
<organism evidence="2 3">
    <name type="scientific">Solanum verrucosum</name>
    <dbReference type="NCBI Taxonomy" id="315347"/>
    <lineage>
        <taxon>Eukaryota</taxon>
        <taxon>Viridiplantae</taxon>
        <taxon>Streptophyta</taxon>
        <taxon>Embryophyta</taxon>
        <taxon>Tracheophyta</taxon>
        <taxon>Spermatophyta</taxon>
        <taxon>Magnoliopsida</taxon>
        <taxon>eudicotyledons</taxon>
        <taxon>Gunneridae</taxon>
        <taxon>Pentapetalae</taxon>
        <taxon>asterids</taxon>
        <taxon>lamiids</taxon>
        <taxon>Solanales</taxon>
        <taxon>Solanaceae</taxon>
        <taxon>Solanoideae</taxon>
        <taxon>Solaneae</taxon>
        <taxon>Solanum</taxon>
    </lineage>
</organism>
<protein>
    <submittedName>
        <fullName evidence="2">Uncharacterized protein</fullName>
    </submittedName>
</protein>
<dbReference type="InterPro" id="IPR016024">
    <property type="entry name" value="ARM-type_fold"/>
</dbReference>
<keyword evidence="1" id="KW-0812">Transmembrane</keyword>
<keyword evidence="1" id="KW-1133">Transmembrane helix</keyword>
<dbReference type="PANTHER" id="PTHR47673:SF1">
    <property type="entry name" value="ARM REPEAT SUPERFAMILY PROTEIN"/>
    <property type="match status" value="1"/>
</dbReference>
<dbReference type="EMBL" id="CP133617">
    <property type="protein sequence ID" value="WMV33638.1"/>
    <property type="molecule type" value="Genomic_DNA"/>
</dbReference>
<dbReference type="Proteomes" id="UP001234989">
    <property type="component" value="Chromosome 6"/>
</dbReference>
<proteinExistence type="predicted"/>
<dbReference type="InterPro" id="IPR011989">
    <property type="entry name" value="ARM-like"/>
</dbReference>
<accession>A0AAF0TZZ7</accession>
<evidence type="ECO:0000313" key="3">
    <source>
        <dbReference type="Proteomes" id="UP001234989"/>
    </source>
</evidence>